<keyword evidence="2" id="KW-1185">Reference proteome</keyword>
<accession>A0ABS6GTZ8</accession>
<dbReference type="EMBL" id="JAHLZN010000003">
    <property type="protein sequence ID" value="MBU6112902.1"/>
    <property type="molecule type" value="Genomic_DNA"/>
</dbReference>
<proteinExistence type="predicted"/>
<protein>
    <submittedName>
        <fullName evidence="1">Uncharacterized protein</fullName>
    </submittedName>
</protein>
<reference evidence="1 2" key="1">
    <citation type="submission" date="2021-06" db="EMBL/GenBank/DDBJ databases">
        <title>Staphylococcus lentus K169 genome sequencing.</title>
        <authorList>
            <person name="Sundareshan S."/>
            <person name="Akhila D.S."/>
            <person name="Prachi D."/>
            <person name="Sivakumar R."/>
            <person name="Rajendhran J."/>
            <person name="Isloor S."/>
            <person name="Hegde N.R."/>
        </authorList>
    </citation>
    <scope>NUCLEOTIDE SEQUENCE [LARGE SCALE GENOMIC DNA]</scope>
    <source>
        <strain evidence="1 2">K169</strain>
    </source>
</reference>
<name>A0ABS6GTZ8_MAMLE</name>
<evidence type="ECO:0000313" key="2">
    <source>
        <dbReference type="Proteomes" id="UP000770161"/>
    </source>
</evidence>
<organism evidence="1 2">
    <name type="scientific">Mammaliicoccus lentus</name>
    <name type="common">Staphylococcus lentus</name>
    <dbReference type="NCBI Taxonomy" id="42858"/>
    <lineage>
        <taxon>Bacteria</taxon>
        <taxon>Bacillati</taxon>
        <taxon>Bacillota</taxon>
        <taxon>Bacilli</taxon>
        <taxon>Bacillales</taxon>
        <taxon>Staphylococcaceae</taxon>
        <taxon>Mammaliicoccus</taxon>
    </lineage>
</organism>
<gene>
    <name evidence="1" type="ORF">KQ656_02975</name>
</gene>
<comment type="caution">
    <text evidence="1">The sequence shown here is derived from an EMBL/GenBank/DDBJ whole genome shotgun (WGS) entry which is preliminary data.</text>
</comment>
<sequence>MYAFSFNTTLDKDSCKQIAIKTTALQSSCEM</sequence>
<evidence type="ECO:0000313" key="1">
    <source>
        <dbReference type="EMBL" id="MBU6112902.1"/>
    </source>
</evidence>
<dbReference type="Proteomes" id="UP000770161">
    <property type="component" value="Unassembled WGS sequence"/>
</dbReference>